<evidence type="ECO:0000313" key="2">
    <source>
        <dbReference type="EMBL" id="CBK24589.2"/>
    </source>
</evidence>
<organism evidence="2">
    <name type="scientific">Blastocystis hominis</name>
    <dbReference type="NCBI Taxonomy" id="12968"/>
    <lineage>
        <taxon>Eukaryota</taxon>
        <taxon>Sar</taxon>
        <taxon>Stramenopiles</taxon>
        <taxon>Bigyra</taxon>
        <taxon>Opalozoa</taxon>
        <taxon>Opalinata</taxon>
        <taxon>Blastocystidae</taxon>
        <taxon>Blastocystis</taxon>
    </lineage>
</organism>
<dbReference type="InParanoid" id="D8M950"/>
<dbReference type="OrthoDB" id="525068at2759"/>
<sequence>MAQVRFLYKELIRTARLLPEAKRIPALQEIRTKFREHAGETDAAKIEEMKHDAESRLKFLKMVTPRRPSKEAENKVYRVDEKGEIVEGHGVCANDARLSHFGMVTDEMRFINEQQMRRMHYLPYKKRI</sequence>
<evidence type="ECO:0000313" key="3">
    <source>
        <dbReference type="Proteomes" id="UP000008312"/>
    </source>
</evidence>
<gene>
    <name evidence="2" type="ORF">GSBLH_T00004304001</name>
</gene>
<dbReference type="InterPro" id="IPR008011">
    <property type="entry name" value="Complex1_LYR_dom"/>
</dbReference>
<dbReference type="AlphaFoldDB" id="D8M950"/>
<keyword evidence="3" id="KW-1185">Reference proteome</keyword>
<evidence type="ECO:0000259" key="1">
    <source>
        <dbReference type="Pfam" id="PF05347"/>
    </source>
</evidence>
<proteinExistence type="predicted"/>
<dbReference type="GeneID" id="24921340"/>
<dbReference type="Proteomes" id="UP000008312">
    <property type="component" value="Unassembled WGS sequence"/>
</dbReference>
<dbReference type="InterPro" id="IPR045294">
    <property type="entry name" value="Complex1_LYR_LYRM1"/>
</dbReference>
<dbReference type="EMBL" id="FN668688">
    <property type="protein sequence ID" value="CBK24589.2"/>
    <property type="molecule type" value="Genomic_DNA"/>
</dbReference>
<reference evidence="2" key="1">
    <citation type="submission" date="2010-02" db="EMBL/GenBank/DDBJ databases">
        <title>Sequencing and annotation of the Blastocystis hominis genome.</title>
        <authorList>
            <person name="Wincker P."/>
        </authorList>
    </citation>
    <scope>NUCLEOTIDE SEQUENCE</scope>
    <source>
        <strain evidence="2">Singapore isolate B</strain>
    </source>
</reference>
<name>D8M950_BLAHO</name>
<dbReference type="RefSeq" id="XP_012898637.1">
    <property type="nucleotide sequence ID" value="XM_013043183.1"/>
</dbReference>
<dbReference type="CDD" id="cd20261">
    <property type="entry name" value="Complex1_LYR_LYRM1"/>
    <property type="match status" value="1"/>
</dbReference>
<accession>D8M950</accession>
<protein>
    <recommendedName>
        <fullName evidence="1">Complex 1 LYR protein domain-containing protein</fullName>
    </recommendedName>
</protein>
<feature type="domain" description="Complex 1 LYR protein" evidence="1">
    <location>
        <begin position="3"/>
        <end position="58"/>
    </location>
</feature>
<dbReference type="Pfam" id="PF05347">
    <property type="entry name" value="Complex1_LYR"/>
    <property type="match status" value="1"/>
</dbReference>